<gene>
    <name evidence="1" type="ORF">PM10SUCC1_16240</name>
</gene>
<dbReference type="RefSeq" id="WP_281835023.1">
    <property type="nucleotide sequence ID" value="NZ_BSDY01000006.1"/>
</dbReference>
<proteinExistence type="predicted"/>
<protein>
    <recommendedName>
        <fullName evidence="3">DUF4359 domain-containing protein</fullName>
    </recommendedName>
</protein>
<comment type="caution">
    <text evidence="1">The sequence shown here is derived from an EMBL/GenBank/DDBJ whole genome shotgun (WGS) entry which is preliminary data.</text>
</comment>
<accession>A0A9W6GL10</accession>
<evidence type="ECO:0000313" key="1">
    <source>
        <dbReference type="EMBL" id="GLI56110.1"/>
    </source>
</evidence>
<reference evidence="1" key="1">
    <citation type="submission" date="2022-12" db="EMBL/GenBank/DDBJ databases">
        <title>Reference genome sequencing for broad-spectrum identification of bacterial and archaeal isolates by mass spectrometry.</title>
        <authorList>
            <person name="Sekiguchi Y."/>
            <person name="Tourlousse D.M."/>
        </authorList>
    </citation>
    <scope>NUCLEOTIDE SEQUENCE</scope>
    <source>
        <strain evidence="1">10succ1</strain>
    </source>
</reference>
<organism evidence="1 2">
    <name type="scientific">Propionigenium maris DSM 9537</name>
    <dbReference type="NCBI Taxonomy" id="1123000"/>
    <lineage>
        <taxon>Bacteria</taxon>
        <taxon>Fusobacteriati</taxon>
        <taxon>Fusobacteriota</taxon>
        <taxon>Fusobacteriia</taxon>
        <taxon>Fusobacteriales</taxon>
        <taxon>Fusobacteriaceae</taxon>
        <taxon>Propionigenium</taxon>
    </lineage>
</organism>
<dbReference type="EMBL" id="BSDY01000006">
    <property type="protein sequence ID" value="GLI56110.1"/>
    <property type="molecule type" value="Genomic_DNA"/>
</dbReference>
<keyword evidence="2" id="KW-1185">Reference proteome</keyword>
<dbReference type="Proteomes" id="UP001144471">
    <property type="component" value="Unassembled WGS sequence"/>
</dbReference>
<evidence type="ECO:0000313" key="2">
    <source>
        <dbReference type="Proteomes" id="UP001144471"/>
    </source>
</evidence>
<evidence type="ECO:0008006" key="3">
    <source>
        <dbReference type="Google" id="ProtNLM"/>
    </source>
</evidence>
<sequence>MFKNLVIVMLSFIILYLTNPTQEKFIDYYSQKIEESKEETDWKDRIVIGGKKLNVMMNVKREDKVIFSLYTVNFMGEEERYLGIATLFFDITKVEEKVEEFKEEREN</sequence>
<name>A0A9W6GL10_9FUSO</name>
<dbReference type="AlphaFoldDB" id="A0A9W6GL10"/>